<organism evidence="2 3">
    <name type="scientific">Pholiota conissans</name>
    <dbReference type="NCBI Taxonomy" id="109636"/>
    <lineage>
        <taxon>Eukaryota</taxon>
        <taxon>Fungi</taxon>
        <taxon>Dikarya</taxon>
        <taxon>Basidiomycota</taxon>
        <taxon>Agaricomycotina</taxon>
        <taxon>Agaricomycetes</taxon>
        <taxon>Agaricomycetidae</taxon>
        <taxon>Agaricales</taxon>
        <taxon>Agaricineae</taxon>
        <taxon>Strophariaceae</taxon>
        <taxon>Pholiota</taxon>
    </lineage>
</organism>
<dbReference type="AlphaFoldDB" id="A0A9P5YYZ1"/>
<comment type="caution">
    <text evidence="2">The sequence shown here is derived from an EMBL/GenBank/DDBJ whole genome shotgun (WGS) entry which is preliminary data.</text>
</comment>
<evidence type="ECO:0000313" key="3">
    <source>
        <dbReference type="Proteomes" id="UP000807469"/>
    </source>
</evidence>
<dbReference type="Proteomes" id="UP000807469">
    <property type="component" value="Unassembled WGS sequence"/>
</dbReference>
<accession>A0A9P5YYZ1</accession>
<dbReference type="EMBL" id="MU155236">
    <property type="protein sequence ID" value="KAF9478347.1"/>
    <property type="molecule type" value="Genomic_DNA"/>
</dbReference>
<name>A0A9P5YYZ1_9AGAR</name>
<keyword evidence="3" id="KW-1185">Reference proteome</keyword>
<evidence type="ECO:0000256" key="1">
    <source>
        <dbReference type="SAM" id="MobiDB-lite"/>
    </source>
</evidence>
<gene>
    <name evidence="2" type="ORF">BDN70DRAFT_47817</name>
</gene>
<feature type="region of interest" description="Disordered" evidence="1">
    <location>
        <begin position="55"/>
        <end position="107"/>
    </location>
</feature>
<feature type="compositionally biased region" description="Basic and acidic residues" evidence="1">
    <location>
        <begin position="71"/>
        <end position="80"/>
    </location>
</feature>
<sequence>MDTQDQSLSRALLDFIAPLVHTIDPKKTIDIERTLATLEAAKLVTALKEFVLSAVGNSSSSSTSEMGMKVDLNDEGRVENTSDSTASASGGGEVSLVPRTPQGSGEN</sequence>
<protein>
    <submittedName>
        <fullName evidence="2">Uncharacterized protein</fullName>
    </submittedName>
</protein>
<evidence type="ECO:0000313" key="2">
    <source>
        <dbReference type="EMBL" id="KAF9478347.1"/>
    </source>
</evidence>
<reference evidence="2" key="1">
    <citation type="submission" date="2020-11" db="EMBL/GenBank/DDBJ databases">
        <authorList>
            <consortium name="DOE Joint Genome Institute"/>
            <person name="Ahrendt S."/>
            <person name="Riley R."/>
            <person name="Andreopoulos W."/>
            <person name="Labutti K."/>
            <person name="Pangilinan J."/>
            <person name="Ruiz-Duenas F.J."/>
            <person name="Barrasa J.M."/>
            <person name="Sanchez-Garcia M."/>
            <person name="Camarero S."/>
            <person name="Miyauchi S."/>
            <person name="Serrano A."/>
            <person name="Linde D."/>
            <person name="Babiker R."/>
            <person name="Drula E."/>
            <person name="Ayuso-Fernandez I."/>
            <person name="Pacheco R."/>
            <person name="Padilla G."/>
            <person name="Ferreira P."/>
            <person name="Barriuso J."/>
            <person name="Kellner H."/>
            <person name="Castanera R."/>
            <person name="Alfaro M."/>
            <person name="Ramirez L."/>
            <person name="Pisabarro A.G."/>
            <person name="Kuo A."/>
            <person name="Tritt A."/>
            <person name="Lipzen A."/>
            <person name="He G."/>
            <person name="Yan M."/>
            <person name="Ng V."/>
            <person name="Cullen D."/>
            <person name="Martin F."/>
            <person name="Rosso M.-N."/>
            <person name="Henrissat B."/>
            <person name="Hibbett D."/>
            <person name="Martinez A.T."/>
            <person name="Grigoriev I.V."/>
        </authorList>
    </citation>
    <scope>NUCLEOTIDE SEQUENCE</scope>
    <source>
        <strain evidence="2">CIRM-BRFM 674</strain>
    </source>
</reference>
<proteinExistence type="predicted"/>